<protein>
    <submittedName>
        <fullName evidence="1">Uncharacterized protein</fullName>
    </submittedName>
</protein>
<reference evidence="1 2" key="1">
    <citation type="submission" date="2023-07" db="EMBL/GenBank/DDBJ databases">
        <title>Sequencing the genomes of 1000 actinobacteria strains.</title>
        <authorList>
            <person name="Klenk H.-P."/>
        </authorList>
    </citation>
    <scope>NUCLEOTIDE SEQUENCE [LARGE SCALE GENOMIC DNA]</scope>
    <source>
        <strain evidence="1 2">DSM 44109</strain>
    </source>
</reference>
<dbReference type="EMBL" id="JAUSRB010000002">
    <property type="protein sequence ID" value="MDP9869110.1"/>
    <property type="molecule type" value="Genomic_DNA"/>
</dbReference>
<gene>
    <name evidence="1" type="ORF">J2S55_008376</name>
</gene>
<name>A0ABT9RLA6_9ACTN</name>
<keyword evidence="2" id="KW-1185">Reference proteome</keyword>
<evidence type="ECO:0000313" key="2">
    <source>
        <dbReference type="Proteomes" id="UP001230426"/>
    </source>
</evidence>
<dbReference type="Proteomes" id="UP001230426">
    <property type="component" value="Unassembled WGS sequence"/>
</dbReference>
<organism evidence="1 2">
    <name type="scientific">Streptosporangium brasiliense</name>
    <dbReference type="NCBI Taxonomy" id="47480"/>
    <lineage>
        <taxon>Bacteria</taxon>
        <taxon>Bacillati</taxon>
        <taxon>Actinomycetota</taxon>
        <taxon>Actinomycetes</taxon>
        <taxon>Streptosporangiales</taxon>
        <taxon>Streptosporangiaceae</taxon>
        <taxon>Streptosporangium</taxon>
    </lineage>
</organism>
<proteinExistence type="predicted"/>
<accession>A0ABT9RLA6</accession>
<comment type="caution">
    <text evidence="1">The sequence shown here is derived from an EMBL/GenBank/DDBJ whole genome shotgun (WGS) entry which is preliminary data.</text>
</comment>
<evidence type="ECO:0000313" key="1">
    <source>
        <dbReference type="EMBL" id="MDP9869110.1"/>
    </source>
</evidence>
<dbReference type="RefSeq" id="WP_306872631.1">
    <property type="nucleotide sequence ID" value="NZ_JAUSRB010000002.1"/>
</dbReference>
<sequence length="45" mass="4834">MERVLRAAQTSDNSLRDTWIGALLPSDLGLPFAVPYHAAQVNAPA</sequence>